<dbReference type="KEGG" id="ccp:CHC_T00005580001"/>
<gene>
    <name evidence="3" type="ORF">CHC_T00005580001</name>
</gene>
<accession>R7QEJ0</accession>
<organism evidence="3 4">
    <name type="scientific">Chondrus crispus</name>
    <name type="common">Carrageen Irish moss</name>
    <name type="synonym">Polymorpha crispa</name>
    <dbReference type="NCBI Taxonomy" id="2769"/>
    <lineage>
        <taxon>Eukaryota</taxon>
        <taxon>Rhodophyta</taxon>
        <taxon>Florideophyceae</taxon>
        <taxon>Rhodymeniophycidae</taxon>
        <taxon>Gigartinales</taxon>
        <taxon>Gigartinaceae</taxon>
        <taxon>Chondrus</taxon>
    </lineage>
</organism>
<dbReference type="Gramene" id="CDF36927">
    <property type="protein sequence ID" value="CDF36927"/>
    <property type="gene ID" value="CHC_T00005580001"/>
</dbReference>
<feature type="region of interest" description="Disordered" evidence="1">
    <location>
        <begin position="10"/>
        <end position="30"/>
    </location>
</feature>
<name>R7QEJ0_CHOCR</name>
<sequence>MTLTMCFALPPSTPALKRSRPRPLRSPNPPTCILRPAKSAALSLSAAVAATLLLAAPSSPKTVLSSNTILRRYVATDSDAILRYALPLPSERTGEANPPTIRRAQELLERLGVDVRARGAAGLIAGRRDLTKLRTLLLNERLDILLGVPAKKRTAAAEYLSSMEKNIARIEGELGLPSVSPGFGAASVFPKQIIAVTDTIQDVVESRNSMSKRTNFDGKRFLSICTGFLDKPVPGLFGELTTMSLITFSLHHTSSRIVSWVRRRVEKRCT</sequence>
<dbReference type="GeneID" id="17324453"/>
<dbReference type="STRING" id="2769.R7QEJ0"/>
<dbReference type="OrthoDB" id="1735926at2759"/>
<feature type="domain" description="Peptidyl-prolyl cis-trans isomerase CYP38-like PsbQ-like" evidence="2">
    <location>
        <begin position="77"/>
        <end position="171"/>
    </location>
</feature>
<evidence type="ECO:0000256" key="1">
    <source>
        <dbReference type="SAM" id="MobiDB-lite"/>
    </source>
</evidence>
<protein>
    <recommendedName>
        <fullName evidence="2">Peptidyl-prolyl cis-trans isomerase CYP38-like PsbQ-like domain-containing protein</fullName>
    </recommendedName>
</protein>
<dbReference type="RefSeq" id="XP_005716746.1">
    <property type="nucleotide sequence ID" value="XM_005716689.1"/>
</dbReference>
<dbReference type="Proteomes" id="UP000012073">
    <property type="component" value="Unassembled WGS sequence"/>
</dbReference>
<keyword evidence="4" id="KW-1185">Reference proteome</keyword>
<dbReference type="AlphaFoldDB" id="R7QEJ0"/>
<proteinExistence type="predicted"/>
<dbReference type="InterPro" id="IPR048563">
    <property type="entry name" value="CYP38_PsbQ-like"/>
</dbReference>
<evidence type="ECO:0000259" key="2">
    <source>
        <dbReference type="Pfam" id="PF21329"/>
    </source>
</evidence>
<dbReference type="Pfam" id="PF21329">
    <property type="entry name" value="CYP38_PsbQ-like"/>
    <property type="match status" value="1"/>
</dbReference>
<evidence type="ECO:0000313" key="3">
    <source>
        <dbReference type="EMBL" id="CDF36927.1"/>
    </source>
</evidence>
<reference evidence="4" key="1">
    <citation type="journal article" date="2013" name="Proc. Natl. Acad. Sci. U.S.A.">
        <title>Genome structure and metabolic features in the red seaweed Chondrus crispus shed light on evolution of the Archaeplastida.</title>
        <authorList>
            <person name="Collen J."/>
            <person name="Porcel B."/>
            <person name="Carre W."/>
            <person name="Ball S.G."/>
            <person name="Chaparro C."/>
            <person name="Tonon T."/>
            <person name="Barbeyron T."/>
            <person name="Michel G."/>
            <person name="Noel B."/>
            <person name="Valentin K."/>
            <person name="Elias M."/>
            <person name="Artiguenave F."/>
            <person name="Arun A."/>
            <person name="Aury J.M."/>
            <person name="Barbosa-Neto J.F."/>
            <person name="Bothwell J.H."/>
            <person name="Bouget F.Y."/>
            <person name="Brillet L."/>
            <person name="Cabello-Hurtado F."/>
            <person name="Capella-Gutierrez S."/>
            <person name="Charrier B."/>
            <person name="Cladiere L."/>
            <person name="Cock J.M."/>
            <person name="Coelho S.M."/>
            <person name="Colleoni C."/>
            <person name="Czjzek M."/>
            <person name="Da Silva C."/>
            <person name="Delage L."/>
            <person name="Denoeud F."/>
            <person name="Deschamps P."/>
            <person name="Dittami S.M."/>
            <person name="Gabaldon T."/>
            <person name="Gachon C.M."/>
            <person name="Groisillier A."/>
            <person name="Herve C."/>
            <person name="Jabbari K."/>
            <person name="Katinka M."/>
            <person name="Kloareg B."/>
            <person name="Kowalczyk N."/>
            <person name="Labadie K."/>
            <person name="Leblanc C."/>
            <person name="Lopez P.J."/>
            <person name="McLachlan D.H."/>
            <person name="Meslet-Cladiere L."/>
            <person name="Moustafa A."/>
            <person name="Nehr Z."/>
            <person name="Nyvall Collen P."/>
            <person name="Panaud O."/>
            <person name="Partensky F."/>
            <person name="Poulain J."/>
            <person name="Rensing S.A."/>
            <person name="Rousvoal S."/>
            <person name="Samson G."/>
            <person name="Symeonidi A."/>
            <person name="Weissenbach J."/>
            <person name="Zambounis A."/>
            <person name="Wincker P."/>
            <person name="Boyen C."/>
        </authorList>
    </citation>
    <scope>NUCLEOTIDE SEQUENCE [LARGE SCALE GENOMIC DNA]</scope>
    <source>
        <strain evidence="4">cv. Stackhouse</strain>
    </source>
</reference>
<evidence type="ECO:0000313" key="4">
    <source>
        <dbReference type="Proteomes" id="UP000012073"/>
    </source>
</evidence>
<dbReference type="EMBL" id="HG001807">
    <property type="protein sequence ID" value="CDF36927.1"/>
    <property type="molecule type" value="Genomic_DNA"/>
</dbReference>